<keyword evidence="1" id="KW-0472">Membrane</keyword>
<evidence type="ECO:0000313" key="3">
    <source>
        <dbReference type="Proteomes" id="UP000594205"/>
    </source>
</evidence>
<feature type="transmembrane region" description="Helical" evidence="1">
    <location>
        <begin position="135"/>
        <end position="162"/>
    </location>
</feature>
<feature type="transmembrane region" description="Helical" evidence="1">
    <location>
        <begin position="182"/>
        <end position="207"/>
    </location>
</feature>
<feature type="transmembrane region" description="Helical" evidence="1">
    <location>
        <begin position="31"/>
        <end position="51"/>
    </location>
</feature>
<feature type="transmembrane region" description="Helical" evidence="1">
    <location>
        <begin position="96"/>
        <end position="114"/>
    </location>
</feature>
<feature type="transmembrane region" description="Helical" evidence="1">
    <location>
        <begin position="298"/>
        <end position="321"/>
    </location>
</feature>
<organism evidence="2 3">
    <name type="scientific">Streptomyces ferrugineus</name>
    <dbReference type="NCBI Taxonomy" id="1413221"/>
    <lineage>
        <taxon>Bacteria</taxon>
        <taxon>Bacillati</taxon>
        <taxon>Actinomycetota</taxon>
        <taxon>Actinomycetes</taxon>
        <taxon>Kitasatosporales</taxon>
        <taxon>Streptomycetaceae</taxon>
        <taxon>Streptomyces</taxon>
    </lineage>
</organism>
<keyword evidence="1" id="KW-1133">Transmembrane helix</keyword>
<keyword evidence="1" id="KW-0812">Transmembrane</keyword>
<dbReference type="Proteomes" id="UP000594205">
    <property type="component" value="Chromosome"/>
</dbReference>
<evidence type="ECO:0000313" key="2">
    <source>
        <dbReference type="EMBL" id="QOV37393.1"/>
    </source>
</evidence>
<feature type="transmembrane region" description="Helical" evidence="1">
    <location>
        <begin position="214"/>
        <end position="232"/>
    </location>
</feature>
<proteinExistence type="predicted"/>
<dbReference type="RefSeq" id="WP_194044376.1">
    <property type="nucleotide sequence ID" value="NZ_CP063373.1"/>
</dbReference>
<protein>
    <submittedName>
        <fullName evidence="2">ABC transporter permease</fullName>
    </submittedName>
</protein>
<reference evidence="2 3" key="1">
    <citation type="submission" date="2020-10" db="EMBL/GenBank/DDBJ databases">
        <title>Streptomyces ferrugineus complate genome analysis.</title>
        <authorList>
            <person name="Anwar N."/>
        </authorList>
    </citation>
    <scope>NUCLEOTIDE SEQUENCE [LARGE SCALE GENOMIC DNA]</scope>
    <source>
        <strain evidence="2 3">CCTCC AA2014009</strain>
    </source>
</reference>
<accession>A0A7M2SPJ0</accession>
<dbReference type="KEGG" id="sfeu:IM697_02840"/>
<dbReference type="EMBL" id="CP063373">
    <property type="protein sequence ID" value="QOV37393.1"/>
    <property type="molecule type" value="Genomic_DNA"/>
</dbReference>
<evidence type="ECO:0000256" key="1">
    <source>
        <dbReference type="SAM" id="Phobius"/>
    </source>
</evidence>
<name>A0A7M2SPJ0_9ACTN</name>
<gene>
    <name evidence="2" type="ORF">IM697_02840</name>
</gene>
<keyword evidence="3" id="KW-1185">Reference proteome</keyword>
<dbReference type="AlphaFoldDB" id="A0A7M2SPJ0"/>
<sequence>MTAVTLQRSTSVASSGGPRGLVWVLLRVHRWALWLWLLLVAVGAGTLLWVYGWGADAAWDEFRAMGCEPLVQGPNCDYSGPAISRYNLAGSLGDQLLSFVPLLAAAWAGGALIGRELESGTAQLAWTQSVSPVRWLAAKLTVPAVLLVSGTTLLMLLHRLAWSSDGRLRQVTAWREWYEDDIFLANGSLAPAYALLGLTVGALVGLLVRRALPALGLAAVGVALLMTTLTTLRPHLWPVETLVGKDGYPPYIGVVVDEGALTSSGARVPDPLCVDDTACLARHDIVGFYRDYHPSSHFWPLQLLETGIVLAVAALTVLVAFRLLKRRIATGAAV</sequence>